<gene>
    <name evidence="2" type="ORF">S03H2_44834</name>
</gene>
<feature type="domain" description="ApeA N-terminal" evidence="1">
    <location>
        <begin position="5"/>
        <end position="134"/>
    </location>
</feature>
<feature type="non-terminal residue" evidence="2">
    <location>
        <position position="173"/>
    </location>
</feature>
<organism evidence="2">
    <name type="scientific">marine sediment metagenome</name>
    <dbReference type="NCBI Taxonomy" id="412755"/>
    <lineage>
        <taxon>unclassified sequences</taxon>
        <taxon>metagenomes</taxon>
        <taxon>ecological metagenomes</taxon>
    </lineage>
</organism>
<dbReference type="InterPro" id="IPR041223">
    <property type="entry name" value="ApeA_NTD"/>
</dbReference>
<dbReference type="AlphaFoldDB" id="X1IA97"/>
<evidence type="ECO:0000313" key="2">
    <source>
        <dbReference type="EMBL" id="GAH66215.1"/>
    </source>
</evidence>
<sequence length="173" mass="20781">MKYKVNNETTITIYSTLKTPFVLIVNKEVKVTQKVYVSIKHVNPQPLEKSLDIIQTLMDFVSLCTYQVINYIEIFGYNPEHYHMYNDKKNKIYYEIPIYTIGQTSEDYQKIDPRMVLLNLRDLENNFNLYMKNWFTKRELLKPVIDLYLNTINYHQMSLELHFLCLVQALESY</sequence>
<accession>X1IA97</accession>
<comment type="caution">
    <text evidence="2">The sequence shown here is derived from an EMBL/GenBank/DDBJ whole genome shotgun (WGS) entry which is preliminary data.</text>
</comment>
<evidence type="ECO:0000259" key="1">
    <source>
        <dbReference type="Pfam" id="PF18862"/>
    </source>
</evidence>
<protein>
    <recommendedName>
        <fullName evidence="1">ApeA N-terminal domain-containing protein</fullName>
    </recommendedName>
</protein>
<dbReference type="EMBL" id="BARU01028057">
    <property type="protein sequence ID" value="GAH66215.1"/>
    <property type="molecule type" value="Genomic_DNA"/>
</dbReference>
<proteinExistence type="predicted"/>
<dbReference type="Pfam" id="PF18862">
    <property type="entry name" value="ApeA_NTD1"/>
    <property type="match status" value="1"/>
</dbReference>
<name>X1IA97_9ZZZZ</name>
<reference evidence="2" key="1">
    <citation type="journal article" date="2014" name="Front. Microbiol.">
        <title>High frequency of phylogenetically diverse reductive dehalogenase-homologous genes in deep subseafloor sedimentary metagenomes.</title>
        <authorList>
            <person name="Kawai M."/>
            <person name="Futagami T."/>
            <person name="Toyoda A."/>
            <person name="Takaki Y."/>
            <person name="Nishi S."/>
            <person name="Hori S."/>
            <person name="Arai W."/>
            <person name="Tsubouchi T."/>
            <person name="Morono Y."/>
            <person name="Uchiyama I."/>
            <person name="Ito T."/>
            <person name="Fujiyama A."/>
            <person name="Inagaki F."/>
            <person name="Takami H."/>
        </authorList>
    </citation>
    <scope>NUCLEOTIDE SEQUENCE</scope>
    <source>
        <strain evidence="2">Expedition CK06-06</strain>
    </source>
</reference>